<organism evidence="9 10">
    <name type="scientific">Georgenia yuyongxinii</name>
    <dbReference type="NCBI Taxonomy" id="2589797"/>
    <lineage>
        <taxon>Bacteria</taxon>
        <taxon>Bacillati</taxon>
        <taxon>Actinomycetota</taxon>
        <taxon>Actinomycetes</taxon>
        <taxon>Micrococcales</taxon>
        <taxon>Bogoriellaceae</taxon>
        <taxon>Georgenia</taxon>
    </lineage>
</organism>
<keyword evidence="3" id="KW-0813">Transport</keyword>
<feature type="transmembrane region" description="Helical" evidence="8">
    <location>
        <begin position="173"/>
        <end position="191"/>
    </location>
</feature>
<comment type="subcellular location">
    <subcellularLocation>
        <location evidence="1">Cell membrane</location>
        <topology evidence="1">Multi-pass membrane protein</topology>
    </subcellularLocation>
</comment>
<keyword evidence="6 8" id="KW-1133">Transmembrane helix</keyword>
<evidence type="ECO:0000256" key="2">
    <source>
        <dbReference type="ARBA" id="ARBA00009773"/>
    </source>
</evidence>
<proteinExistence type="inferred from homology"/>
<feature type="transmembrane region" description="Helical" evidence="8">
    <location>
        <begin position="61"/>
        <end position="79"/>
    </location>
</feature>
<evidence type="ECO:0000256" key="3">
    <source>
        <dbReference type="ARBA" id="ARBA00022448"/>
    </source>
</evidence>
<dbReference type="Proteomes" id="UP000318693">
    <property type="component" value="Unassembled WGS sequence"/>
</dbReference>
<evidence type="ECO:0000313" key="10">
    <source>
        <dbReference type="Proteomes" id="UP000318693"/>
    </source>
</evidence>
<evidence type="ECO:0000313" key="9">
    <source>
        <dbReference type="EMBL" id="TRW45693.1"/>
    </source>
</evidence>
<feature type="transmembrane region" description="Helical" evidence="8">
    <location>
        <begin position="91"/>
        <end position="112"/>
    </location>
</feature>
<dbReference type="RefSeq" id="WP_143418108.1">
    <property type="nucleotide sequence ID" value="NZ_VJXR01000019.1"/>
</dbReference>
<feature type="transmembrane region" description="Helical" evidence="8">
    <location>
        <begin position="322"/>
        <end position="352"/>
    </location>
</feature>
<evidence type="ECO:0000256" key="1">
    <source>
        <dbReference type="ARBA" id="ARBA00004651"/>
    </source>
</evidence>
<feature type="transmembrane region" description="Helical" evidence="8">
    <location>
        <begin position="232"/>
        <end position="260"/>
    </location>
</feature>
<dbReference type="Pfam" id="PF01594">
    <property type="entry name" value="AI-2E_transport"/>
    <property type="match status" value="1"/>
</dbReference>
<comment type="similarity">
    <text evidence="2">Belongs to the autoinducer-2 exporter (AI-2E) (TC 2.A.86) family.</text>
</comment>
<evidence type="ECO:0000256" key="8">
    <source>
        <dbReference type="SAM" id="Phobius"/>
    </source>
</evidence>
<reference evidence="9 10" key="1">
    <citation type="submission" date="2019-07" db="EMBL/GenBank/DDBJ databases">
        <title>Georgenia wutianyii sp. nov. and Georgenia *** sp. nov. isolated from plateau pika (Ochotona curzoniae) in the Qinghai-Tibet plateau of China.</title>
        <authorList>
            <person name="Tian Z."/>
        </authorList>
    </citation>
    <scope>NUCLEOTIDE SEQUENCE [LARGE SCALE GENOMIC DNA]</scope>
    <source>
        <strain evidence="9 10">Z446</strain>
    </source>
</reference>
<evidence type="ECO:0000256" key="4">
    <source>
        <dbReference type="ARBA" id="ARBA00022475"/>
    </source>
</evidence>
<gene>
    <name evidence="9" type="ORF">FJ693_08540</name>
</gene>
<sequence>MSADASENTPGIPSAVEVGTVAARRNLISWGPKLGIWAWSFVGVVAALTIIVLAVGTVSEIVLPLTFAAVLAVCFKPMARSLQRRGLKRSAAAGVVVLGLLALATVVAVGTVRGVTDQTAEISASVDAAIDKAVAELDADRASLETARASIEGAAPAVSGGFLTELSAGIDKVIGLASGLVLGALIMYYLLKDGSAIRKSVVARFGPTAREEVDGFIGDSCRILRDYGRGRTVMSAIVAVFIGIVALLLGLPLVFTIVVVNFVGGYIPYIGAFLGGGLAVIVALGEGGLDTAAIMLVVVVASNLLLENFVEPKVMSRSLDIHPLVVLVVTALGGLVGGIVGLILAVPAWVLTTNATTRLRRRGFFDRAVERAEPTVRAMLR</sequence>
<dbReference type="PANTHER" id="PTHR21716:SF53">
    <property type="entry name" value="PERMEASE PERM-RELATED"/>
    <property type="match status" value="1"/>
</dbReference>
<keyword evidence="7 8" id="KW-0472">Membrane</keyword>
<dbReference type="GO" id="GO:0005886">
    <property type="term" value="C:plasma membrane"/>
    <property type="evidence" value="ECO:0007669"/>
    <property type="project" value="UniProtKB-SubCell"/>
</dbReference>
<feature type="transmembrane region" description="Helical" evidence="8">
    <location>
        <begin position="292"/>
        <end position="310"/>
    </location>
</feature>
<keyword evidence="10" id="KW-1185">Reference proteome</keyword>
<keyword evidence="4" id="KW-1003">Cell membrane</keyword>
<dbReference type="InterPro" id="IPR002549">
    <property type="entry name" value="AI-2E-like"/>
</dbReference>
<dbReference type="EMBL" id="VJXR01000019">
    <property type="protein sequence ID" value="TRW45693.1"/>
    <property type="molecule type" value="Genomic_DNA"/>
</dbReference>
<protein>
    <submittedName>
        <fullName evidence="9">AI-2E family transporter</fullName>
    </submittedName>
</protein>
<comment type="caution">
    <text evidence="9">The sequence shown here is derived from an EMBL/GenBank/DDBJ whole genome shotgun (WGS) entry which is preliminary data.</text>
</comment>
<feature type="transmembrane region" description="Helical" evidence="8">
    <location>
        <begin position="266"/>
        <end position="285"/>
    </location>
</feature>
<name>A0A552WTP2_9MICO</name>
<evidence type="ECO:0000256" key="5">
    <source>
        <dbReference type="ARBA" id="ARBA00022692"/>
    </source>
</evidence>
<evidence type="ECO:0000256" key="6">
    <source>
        <dbReference type="ARBA" id="ARBA00022989"/>
    </source>
</evidence>
<evidence type="ECO:0000256" key="7">
    <source>
        <dbReference type="ARBA" id="ARBA00023136"/>
    </source>
</evidence>
<accession>A0A552WTP2</accession>
<feature type="transmembrane region" description="Helical" evidence="8">
    <location>
        <begin position="34"/>
        <end position="55"/>
    </location>
</feature>
<keyword evidence="5 8" id="KW-0812">Transmembrane</keyword>
<dbReference type="AlphaFoldDB" id="A0A552WTP2"/>
<dbReference type="PANTHER" id="PTHR21716">
    <property type="entry name" value="TRANSMEMBRANE PROTEIN"/>
    <property type="match status" value="1"/>
</dbReference>